<evidence type="ECO:0000313" key="2">
    <source>
        <dbReference type="Proteomes" id="UP000814128"/>
    </source>
</evidence>
<gene>
    <name evidence="1" type="ORF">K488DRAFT_45610</name>
</gene>
<dbReference type="Proteomes" id="UP000814128">
    <property type="component" value="Unassembled WGS sequence"/>
</dbReference>
<proteinExistence type="predicted"/>
<keyword evidence="2" id="KW-1185">Reference proteome</keyword>
<protein>
    <submittedName>
        <fullName evidence="1">HotDog domain-containing protein</fullName>
    </submittedName>
</protein>
<comment type="caution">
    <text evidence="1">The sequence shown here is derived from an EMBL/GenBank/DDBJ whole genome shotgun (WGS) entry which is preliminary data.</text>
</comment>
<accession>A0ACB8QRN8</accession>
<name>A0ACB8QRN8_9AGAM</name>
<reference evidence="1" key="1">
    <citation type="submission" date="2021-02" db="EMBL/GenBank/DDBJ databases">
        <authorList>
            <consortium name="DOE Joint Genome Institute"/>
            <person name="Ahrendt S."/>
            <person name="Looney B.P."/>
            <person name="Miyauchi S."/>
            <person name="Morin E."/>
            <person name="Drula E."/>
            <person name="Courty P.E."/>
            <person name="Chicoki N."/>
            <person name="Fauchery L."/>
            <person name="Kohler A."/>
            <person name="Kuo A."/>
            <person name="Labutti K."/>
            <person name="Pangilinan J."/>
            <person name="Lipzen A."/>
            <person name="Riley R."/>
            <person name="Andreopoulos W."/>
            <person name="He G."/>
            <person name="Johnson J."/>
            <person name="Barry K.W."/>
            <person name="Grigoriev I.V."/>
            <person name="Nagy L."/>
            <person name="Hibbett D."/>
            <person name="Henrissat B."/>
            <person name="Matheny P.B."/>
            <person name="Labbe J."/>
            <person name="Martin F."/>
        </authorList>
    </citation>
    <scope>NUCLEOTIDE SEQUENCE</scope>
    <source>
        <strain evidence="1">EC-137</strain>
    </source>
</reference>
<sequence>MPASAPAGSASDEVKQMVIGLFDLIKGTKRGFIPDITARIQVTEVSVATKAGSSKRMEWIVVCEMDCLQDMSNIANALHGGASAYLVDICSSLVLAAAGRPNTVSQAINMIYHAPAPVGHHLRIVNRTMTVGSRILSARTEIWDATDDRLCVTGTHIKMEPSSPKL</sequence>
<organism evidence="1 2">
    <name type="scientific">Vararia minispora EC-137</name>
    <dbReference type="NCBI Taxonomy" id="1314806"/>
    <lineage>
        <taxon>Eukaryota</taxon>
        <taxon>Fungi</taxon>
        <taxon>Dikarya</taxon>
        <taxon>Basidiomycota</taxon>
        <taxon>Agaricomycotina</taxon>
        <taxon>Agaricomycetes</taxon>
        <taxon>Russulales</taxon>
        <taxon>Lachnocladiaceae</taxon>
        <taxon>Vararia</taxon>
    </lineage>
</organism>
<evidence type="ECO:0000313" key="1">
    <source>
        <dbReference type="EMBL" id="KAI0034352.1"/>
    </source>
</evidence>
<reference evidence="1" key="2">
    <citation type="journal article" date="2022" name="New Phytol.">
        <title>Evolutionary transition to the ectomycorrhizal habit in the genomes of a hyperdiverse lineage of mushroom-forming fungi.</title>
        <authorList>
            <person name="Looney B."/>
            <person name="Miyauchi S."/>
            <person name="Morin E."/>
            <person name="Drula E."/>
            <person name="Courty P.E."/>
            <person name="Kohler A."/>
            <person name="Kuo A."/>
            <person name="LaButti K."/>
            <person name="Pangilinan J."/>
            <person name="Lipzen A."/>
            <person name="Riley R."/>
            <person name="Andreopoulos W."/>
            <person name="He G."/>
            <person name="Johnson J."/>
            <person name="Nolan M."/>
            <person name="Tritt A."/>
            <person name="Barry K.W."/>
            <person name="Grigoriev I.V."/>
            <person name="Nagy L.G."/>
            <person name="Hibbett D."/>
            <person name="Henrissat B."/>
            <person name="Matheny P.B."/>
            <person name="Labbe J."/>
            <person name="Martin F.M."/>
        </authorList>
    </citation>
    <scope>NUCLEOTIDE SEQUENCE</scope>
    <source>
        <strain evidence="1">EC-137</strain>
    </source>
</reference>
<dbReference type="EMBL" id="MU273502">
    <property type="protein sequence ID" value="KAI0034352.1"/>
    <property type="molecule type" value="Genomic_DNA"/>
</dbReference>